<sequence>MAKPTMQKPASIRATLRPLELSQHLFEVELVFPAEALGQGAVAAMPAWTPGSYLVRDYARFVDRMRLVEGRKESPLEKLDKQRWKLPASKRELTIRYRVYGNDLTVRTNHVDATHAQIIPAATFLYLEGQLDRPVEVRFEGFPGDWKVASALPQKQGAYLAKDFDTLVDSPFELGTFRTRRFKCGGTTFELAFTGLHSGDEGRITEATEKIVDAAGAIFGGFPFDRYVFLFTFAPKLRGGLEHKDCTSLISDSHAFDKPEGYYALYQLVAHEFFHAWNVKRLHDTVLGPFDYSRENPTKMLWFHEGLTAYMEHVIVLRAGVVPWSHTSKELARCWGEQVQRPGRLEQSLEESSWDTWIRLYKPHEFSPNSSVSYYDKGEMVAWLMDATLREGSRGKAGLADLFSLLWTRHGETGLRDADVRQAFKELSRKDPAAFWEAYISGRTELDAAPLLRAFGLRMEAQAPWETLPVDERQDPASLRRAQSWTGLSLAANGPTIQNVIPDSPAAAAGLSFGMEILAVDGWRTTTAAEVQRGFSQAGPGAMVTVLAADRGRVFEARVPVMLSPERSHRLVPDPRAGATPRTSFTASYGQAWPAAPVKRGGRR</sequence>
<dbReference type="InterPro" id="IPR027268">
    <property type="entry name" value="Peptidase_M4/M1_CTD_sf"/>
</dbReference>
<dbReference type="SUPFAM" id="SSF50156">
    <property type="entry name" value="PDZ domain-like"/>
    <property type="match status" value="1"/>
</dbReference>
<feature type="domain" description="PDZ" evidence="2">
    <location>
        <begin position="476"/>
        <end position="550"/>
    </location>
</feature>
<protein>
    <submittedName>
        <fullName evidence="3">Peptidase M61</fullName>
    </submittedName>
</protein>
<dbReference type="InterPro" id="IPR001478">
    <property type="entry name" value="PDZ"/>
</dbReference>
<organism evidence="3 4">
    <name type="scientific">Geothrix limicola</name>
    <dbReference type="NCBI Taxonomy" id="2927978"/>
    <lineage>
        <taxon>Bacteria</taxon>
        <taxon>Pseudomonadati</taxon>
        <taxon>Acidobacteriota</taxon>
        <taxon>Holophagae</taxon>
        <taxon>Holophagales</taxon>
        <taxon>Holophagaceae</taxon>
        <taxon>Geothrix</taxon>
    </lineage>
</organism>
<dbReference type="EMBL" id="BSDE01000001">
    <property type="protein sequence ID" value="GLH71887.1"/>
    <property type="molecule type" value="Genomic_DNA"/>
</dbReference>
<dbReference type="SUPFAM" id="SSF55486">
    <property type="entry name" value="Metalloproteases ('zincins'), catalytic domain"/>
    <property type="match status" value="1"/>
</dbReference>
<dbReference type="PIRSF" id="PIRSF016493">
    <property type="entry name" value="Glycyl_aminpptds"/>
    <property type="match status" value="1"/>
</dbReference>
<feature type="region of interest" description="Disordered" evidence="1">
    <location>
        <begin position="569"/>
        <end position="604"/>
    </location>
</feature>
<evidence type="ECO:0000313" key="4">
    <source>
        <dbReference type="Proteomes" id="UP001165069"/>
    </source>
</evidence>
<evidence type="ECO:0000259" key="2">
    <source>
        <dbReference type="PROSITE" id="PS50106"/>
    </source>
</evidence>
<reference evidence="3 4" key="1">
    <citation type="journal article" date="2023" name="Antonie Van Leeuwenhoek">
        <title>Mesoterricola silvestris gen. nov., sp. nov., Mesoterricola sediminis sp. nov., Geothrix oryzae sp. nov., Geothrix edaphica sp. nov., Geothrix rubra sp. nov., and Geothrix limicola sp. nov., six novel members of Acidobacteriota isolated from soils.</title>
        <authorList>
            <person name="Itoh H."/>
            <person name="Sugisawa Y."/>
            <person name="Mise K."/>
            <person name="Xu Z."/>
            <person name="Kuniyasu M."/>
            <person name="Ushijima N."/>
            <person name="Kawano K."/>
            <person name="Kobayashi E."/>
            <person name="Shiratori Y."/>
            <person name="Masuda Y."/>
            <person name="Senoo K."/>
        </authorList>
    </citation>
    <scope>NUCLEOTIDE SEQUENCE [LARGE SCALE GENOMIC DNA]</scope>
    <source>
        <strain evidence="3 4">Red804</strain>
    </source>
</reference>
<accession>A0ABQ5QAP0</accession>
<evidence type="ECO:0000256" key="1">
    <source>
        <dbReference type="SAM" id="MobiDB-lite"/>
    </source>
</evidence>
<gene>
    <name evidence="3" type="ORF">GETHLI_03890</name>
</gene>
<dbReference type="SMART" id="SM00228">
    <property type="entry name" value="PDZ"/>
    <property type="match status" value="1"/>
</dbReference>
<dbReference type="InterPro" id="IPR036034">
    <property type="entry name" value="PDZ_sf"/>
</dbReference>
<dbReference type="Gene3D" id="1.10.390.10">
    <property type="entry name" value="Neutral Protease Domain 2"/>
    <property type="match status" value="1"/>
</dbReference>
<dbReference type="Pfam" id="PF17899">
    <property type="entry name" value="Peptidase_M61_N"/>
    <property type="match status" value="1"/>
</dbReference>
<name>A0ABQ5QAP0_9BACT</name>
<keyword evidence="4" id="KW-1185">Reference proteome</keyword>
<proteinExistence type="predicted"/>
<dbReference type="Pfam" id="PF05299">
    <property type="entry name" value="Peptidase_M61"/>
    <property type="match status" value="1"/>
</dbReference>
<dbReference type="Gene3D" id="2.60.40.3650">
    <property type="match status" value="1"/>
</dbReference>
<dbReference type="PROSITE" id="PS50106">
    <property type="entry name" value="PDZ"/>
    <property type="match status" value="1"/>
</dbReference>
<dbReference type="InterPro" id="IPR007963">
    <property type="entry name" value="Peptidase_M61_catalytic"/>
</dbReference>
<dbReference type="RefSeq" id="WP_285569586.1">
    <property type="nucleotide sequence ID" value="NZ_BSDE01000001.1"/>
</dbReference>
<evidence type="ECO:0000313" key="3">
    <source>
        <dbReference type="EMBL" id="GLH71887.1"/>
    </source>
</evidence>
<dbReference type="InterPro" id="IPR024191">
    <property type="entry name" value="Peptidase_M61"/>
</dbReference>
<dbReference type="Proteomes" id="UP001165069">
    <property type="component" value="Unassembled WGS sequence"/>
</dbReference>
<dbReference type="Gene3D" id="2.30.42.10">
    <property type="match status" value="1"/>
</dbReference>
<dbReference type="InterPro" id="IPR040756">
    <property type="entry name" value="Peptidase_M61_N"/>
</dbReference>
<comment type="caution">
    <text evidence="3">The sequence shown here is derived from an EMBL/GenBank/DDBJ whole genome shotgun (WGS) entry which is preliminary data.</text>
</comment>